<feature type="transmembrane region" description="Helical" evidence="1">
    <location>
        <begin position="330"/>
        <end position="349"/>
    </location>
</feature>
<dbReference type="PANTHER" id="PTHR46211:SF8">
    <property type="entry name" value="PHOSPHODIESTERASE"/>
    <property type="match status" value="1"/>
</dbReference>
<sequence>MKNPFLNEIKALNNFRYGLKNFIKYQIVTKLLLSIIILPISSFIINILMSRRGFYIITNDEILKYGFSMEGILTLLTLYIMSTLIILLEIGGLIVISNETLSNRKESDFYSILKFCLKKTPKFIGVGGIFAILFFFIFTRFIGIESYTSLGFSFKIPYFIQSFIDEYIFLSAMEALILIILFIKSIELIFSFHFIILDNKKPMKALRASRKLIKDNRKKFLTYFLAITILHIILFLLIYMSWISIMAALVRKVNYNSYLGRIIISSIFVFHQMGTMISSFVVAPLGVYYITRLFYILKQRNNEIQVAPLNIKIKERPGLLDKIFSNKRRILVAFISVFLGFTIITSFIVSEIINIKYDVKITAHRGAVKEAPENTLSSIEAAIKHNADFAEIDAQESKDGEVVLLHDSNLRRTTGLNKNIWEITYNEIKELDAGSYFDKRFSNERIPLLDEAIKLSKDKIKLNIEIKTNGHEKNLVKNVVKIIEENDFIDSCVITSLDYKVLEEVKEINPKIKRGYIIFLIKGDLKKLDVDFYSIEQSIVNDDIIYTAHSMGREVHVWTVNNSINVKRLVNLGVDNIITDDVVMVKYILNEMKKISPYEKFFNNIINIQGKLK</sequence>
<feature type="transmembrane region" description="Helical" evidence="1">
    <location>
        <begin position="123"/>
        <end position="143"/>
    </location>
</feature>
<feature type="transmembrane region" description="Helical" evidence="1">
    <location>
        <begin position="262"/>
        <end position="290"/>
    </location>
</feature>
<evidence type="ECO:0000256" key="1">
    <source>
        <dbReference type="SAM" id="Phobius"/>
    </source>
</evidence>
<dbReference type="Pfam" id="PF03009">
    <property type="entry name" value="GDPD"/>
    <property type="match status" value="1"/>
</dbReference>
<keyword evidence="4" id="KW-1185">Reference proteome</keyword>
<organism evidence="3 4">
    <name type="scientific">Clostridium mobile</name>
    <dbReference type="NCBI Taxonomy" id="2841512"/>
    <lineage>
        <taxon>Bacteria</taxon>
        <taxon>Bacillati</taxon>
        <taxon>Bacillota</taxon>
        <taxon>Clostridia</taxon>
        <taxon>Eubacteriales</taxon>
        <taxon>Clostridiaceae</taxon>
        <taxon>Clostridium</taxon>
    </lineage>
</organism>
<reference evidence="3 4" key="1">
    <citation type="submission" date="2021-06" db="EMBL/GenBank/DDBJ databases">
        <authorList>
            <person name="Sun Q."/>
            <person name="Li D."/>
        </authorList>
    </citation>
    <scope>NUCLEOTIDE SEQUENCE [LARGE SCALE GENOMIC DNA]</scope>
    <source>
        <strain evidence="3 4">MSJ-11</strain>
    </source>
</reference>
<dbReference type="CDD" id="cd08579">
    <property type="entry name" value="GDPD_memb_like"/>
    <property type="match status" value="1"/>
</dbReference>
<feature type="transmembrane region" description="Helical" evidence="1">
    <location>
        <begin position="220"/>
        <end position="242"/>
    </location>
</feature>
<evidence type="ECO:0000313" key="4">
    <source>
        <dbReference type="Proteomes" id="UP000726170"/>
    </source>
</evidence>
<keyword evidence="1" id="KW-0812">Transmembrane</keyword>
<gene>
    <name evidence="3" type="ORF">KQI86_12895</name>
</gene>
<dbReference type="EMBL" id="JAHLQF010000003">
    <property type="protein sequence ID" value="MBU5485235.1"/>
    <property type="molecule type" value="Genomic_DNA"/>
</dbReference>
<name>A0ABS6EJ41_9CLOT</name>
<comment type="caution">
    <text evidence="3">The sequence shown here is derived from an EMBL/GenBank/DDBJ whole genome shotgun (WGS) entry which is preliminary data.</text>
</comment>
<feature type="transmembrane region" description="Helical" evidence="1">
    <location>
        <begin position="175"/>
        <end position="199"/>
    </location>
</feature>
<dbReference type="Pfam" id="PF10110">
    <property type="entry name" value="GPDPase_memb"/>
    <property type="match status" value="1"/>
</dbReference>
<keyword evidence="1" id="KW-1133">Transmembrane helix</keyword>
<feature type="domain" description="GP-PDE" evidence="2">
    <location>
        <begin position="359"/>
        <end position="589"/>
    </location>
</feature>
<proteinExistence type="predicted"/>
<protein>
    <submittedName>
        <fullName evidence="3">Glycerophosphodiester phosphodiesterase</fullName>
    </submittedName>
</protein>
<feature type="transmembrane region" description="Helical" evidence="1">
    <location>
        <begin position="71"/>
        <end position="96"/>
    </location>
</feature>
<dbReference type="InterPro" id="IPR030395">
    <property type="entry name" value="GP_PDE_dom"/>
</dbReference>
<dbReference type="PROSITE" id="PS51704">
    <property type="entry name" value="GP_PDE"/>
    <property type="match status" value="1"/>
</dbReference>
<dbReference type="PANTHER" id="PTHR46211">
    <property type="entry name" value="GLYCEROPHOSPHORYL DIESTER PHOSPHODIESTERASE"/>
    <property type="match status" value="1"/>
</dbReference>
<dbReference type="RefSeq" id="WP_216439795.1">
    <property type="nucleotide sequence ID" value="NZ_JAHLQF010000003.1"/>
</dbReference>
<dbReference type="InterPro" id="IPR018476">
    <property type="entry name" value="GlyceroP-diester-Pdiesterase_M"/>
</dbReference>
<dbReference type="Proteomes" id="UP000726170">
    <property type="component" value="Unassembled WGS sequence"/>
</dbReference>
<evidence type="ECO:0000313" key="3">
    <source>
        <dbReference type="EMBL" id="MBU5485235.1"/>
    </source>
</evidence>
<evidence type="ECO:0000259" key="2">
    <source>
        <dbReference type="PROSITE" id="PS51704"/>
    </source>
</evidence>
<keyword evidence="1" id="KW-0472">Membrane</keyword>
<feature type="transmembrane region" description="Helical" evidence="1">
    <location>
        <begin position="31"/>
        <end position="51"/>
    </location>
</feature>
<accession>A0ABS6EJ41</accession>